<gene>
    <name evidence="1" type="ORF">S06H3_00010</name>
</gene>
<protein>
    <submittedName>
        <fullName evidence="1">Uncharacterized protein</fullName>
    </submittedName>
</protein>
<accession>X1JBG4</accession>
<name>X1JBG4_9ZZZZ</name>
<reference evidence="1" key="1">
    <citation type="journal article" date="2014" name="Front. Microbiol.">
        <title>High frequency of phylogenetically diverse reductive dehalogenase-homologous genes in deep subseafloor sedimentary metagenomes.</title>
        <authorList>
            <person name="Kawai M."/>
            <person name="Futagami T."/>
            <person name="Toyoda A."/>
            <person name="Takaki Y."/>
            <person name="Nishi S."/>
            <person name="Hori S."/>
            <person name="Arai W."/>
            <person name="Tsubouchi T."/>
            <person name="Morono Y."/>
            <person name="Uchiyama I."/>
            <person name="Ito T."/>
            <person name="Fujiyama A."/>
            <person name="Inagaki F."/>
            <person name="Takami H."/>
        </authorList>
    </citation>
    <scope>NUCLEOTIDE SEQUENCE</scope>
    <source>
        <strain evidence="1">Expedition CK06-06</strain>
    </source>
</reference>
<organism evidence="1">
    <name type="scientific">marine sediment metagenome</name>
    <dbReference type="NCBI Taxonomy" id="412755"/>
    <lineage>
        <taxon>unclassified sequences</taxon>
        <taxon>metagenomes</taxon>
        <taxon>ecological metagenomes</taxon>
    </lineage>
</organism>
<sequence>MKPPKHLSKSSRKFFKKTMETYELEDHHIKLLTLACESLDKIEKARKSIANTKLFYLDRFGRPKIHPAAKIEIDNKAIFIKLLKAMELDIEIPGQIGRPPGSDKTFR</sequence>
<comment type="caution">
    <text evidence="1">The sequence shown here is derived from an EMBL/GenBank/DDBJ whole genome shotgun (WGS) entry which is preliminary data.</text>
</comment>
<evidence type="ECO:0000313" key="1">
    <source>
        <dbReference type="EMBL" id="GAH91322.1"/>
    </source>
</evidence>
<proteinExistence type="predicted"/>
<dbReference type="AlphaFoldDB" id="X1JBG4"/>
<dbReference type="EMBL" id="BARV01000002">
    <property type="protein sequence ID" value="GAH91322.1"/>
    <property type="molecule type" value="Genomic_DNA"/>
</dbReference>